<proteinExistence type="predicted"/>
<organism evidence="1 3">
    <name type="scientific">Boletus edulis BED1</name>
    <dbReference type="NCBI Taxonomy" id="1328754"/>
    <lineage>
        <taxon>Eukaryota</taxon>
        <taxon>Fungi</taxon>
        <taxon>Dikarya</taxon>
        <taxon>Basidiomycota</taxon>
        <taxon>Agaricomycotina</taxon>
        <taxon>Agaricomycetes</taxon>
        <taxon>Agaricomycetidae</taxon>
        <taxon>Boletales</taxon>
        <taxon>Boletineae</taxon>
        <taxon>Boletaceae</taxon>
        <taxon>Boletoideae</taxon>
        <taxon>Boletus</taxon>
    </lineage>
</organism>
<evidence type="ECO:0000313" key="1">
    <source>
        <dbReference type="EMBL" id="KAF8425836.1"/>
    </source>
</evidence>
<keyword evidence="3" id="KW-1185">Reference proteome</keyword>
<evidence type="ECO:0000313" key="3">
    <source>
        <dbReference type="Proteomes" id="UP001194468"/>
    </source>
</evidence>
<dbReference type="AlphaFoldDB" id="A0AAD4BFX8"/>
<protein>
    <submittedName>
        <fullName evidence="1">Uncharacterized protein</fullName>
    </submittedName>
</protein>
<accession>A0AAD4BFX8</accession>
<dbReference type="EMBL" id="WHUW01000087">
    <property type="protein sequence ID" value="KAF8426480.1"/>
    <property type="molecule type" value="Genomic_DNA"/>
</dbReference>
<dbReference type="Proteomes" id="UP001194468">
    <property type="component" value="Unassembled WGS sequence"/>
</dbReference>
<sequence length="158" mass="17237">MVDLMAFLVRHPSLNQIIFTLSQISVSISSESFTGFEAVLNGDFTIELPRGECLSSALKLRAKESRPPSKDASVRGLRVDDAFSGVPFSSAALKIAIEGKTSQNHRSVFFKESKKLRPSAAAAPSTFQKRQANDTKSIACGRPREYEDCIPVACLRSV</sequence>
<comment type="caution">
    <text evidence="1">The sequence shown here is derived from an EMBL/GenBank/DDBJ whole genome shotgun (WGS) entry which is preliminary data.</text>
</comment>
<name>A0AAD4BFX8_BOLED</name>
<evidence type="ECO:0000313" key="2">
    <source>
        <dbReference type="EMBL" id="KAF8426480.1"/>
    </source>
</evidence>
<reference evidence="1" key="1">
    <citation type="submission" date="2019-10" db="EMBL/GenBank/DDBJ databases">
        <authorList>
            <consortium name="DOE Joint Genome Institute"/>
            <person name="Kuo A."/>
            <person name="Miyauchi S."/>
            <person name="Kiss E."/>
            <person name="Drula E."/>
            <person name="Kohler A."/>
            <person name="Sanchez-Garcia M."/>
            <person name="Andreopoulos B."/>
            <person name="Barry K.W."/>
            <person name="Bonito G."/>
            <person name="Buee M."/>
            <person name="Carver A."/>
            <person name="Chen C."/>
            <person name="Cichocki N."/>
            <person name="Clum A."/>
            <person name="Culley D."/>
            <person name="Crous P.W."/>
            <person name="Fauchery L."/>
            <person name="Girlanda M."/>
            <person name="Hayes R."/>
            <person name="Keri Z."/>
            <person name="LaButti K."/>
            <person name="Lipzen A."/>
            <person name="Lombard V."/>
            <person name="Magnuson J."/>
            <person name="Maillard F."/>
            <person name="Morin E."/>
            <person name="Murat C."/>
            <person name="Nolan M."/>
            <person name="Ohm R."/>
            <person name="Pangilinan J."/>
            <person name="Pereira M."/>
            <person name="Perotto S."/>
            <person name="Peter M."/>
            <person name="Riley R."/>
            <person name="Sitrit Y."/>
            <person name="Stielow B."/>
            <person name="Szollosi G."/>
            <person name="Zifcakova L."/>
            <person name="Stursova M."/>
            <person name="Spatafora J.W."/>
            <person name="Tedersoo L."/>
            <person name="Vaario L.-M."/>
            <person name="Yamada A."/>
            <person name="Yan M."/>
            <person name="Wang P."/>
            <person name="Xu J."/>
            <person name="Bruns T."/>
            <person name="Baldrian P."/>
            <person name="Vilgalys R."/>
            <person name="Henrissat B."/>
            <person name="Grigoriev I.V."/>
            <person name="Hibbett D."/>
            <person name="Nagy L.G."/>
            <person name="Martin F.M."/>
        </authorList>
    </citation>
    <scope>NUCLEOTIDE SEQUENCE</scope>
    <source>
        <strain evidence="1">BED1</strain>
    </source>
</reference>
<reference evidence="1" key="2">
    <citation type="journal article" date="2020" name="Nat. Commun.">
        <title>Large-scale genome sequencing of mycorrhizal fungi provides insights into the early evolution of symbiotic traits.</title>
        <authorList>
            <person name="Miyauchi S."/>
            <person name="Kiss E."/>
            <person name="Kuo A."/>
            <person name="Drula E."/>
            <person name="Kohler A."/>
            <person name="Sanchez-Garcia M."/>
            <person name="Morin E."/>
            <person name="Andreopoulos B."/>
            <person name="Barry K.W."/>
            <person name="Bonito G."/>
            <person name="Buee M."/>
            <person name="Carver A."/>
            <person name="Chen C."/>
            <person name="Cichocki N."/>
            <person name="Clum A."/>
            <person name="Culley D."/>
            <person name="Crous P.W."/>
            <person name="Fauchery L."/>
            <person name="Girlanda M."/>
            <person name="Hayes R.D."/>
            <person name="Keri Z."/>
            <person name="LaButti K."/>
            <person name="Lipzen A."/>
            <person name="Lombard V."/>
            <person name="Magnuson J."/>
            <person name="Maillard F."/>
            <person name="Murat C."/>
            <person name="Nolan M."/>
            <person name="Ohm R.A."/>
            <person name="Pangilinan J."/>
            <person name="Pereira M.F."/>
            <person name="Perotto S."/>
            <person name="Peter M."/>
            <person name="Pfister S."/>
            <person name="Riley R."/>
            <person name="Sitrit Y."/>
            <person name="Stielow J.B."/>
            <person name="Szollosi G."/>
            <person name="Zifcakova L."/>
            <person name="Stursova M."/>
            <person name="Spatafora J.W."/>
            <person name="Tedersoo L."/>
            <person name="Vaario L.M."/>
            <person name="Yamada A."/>
            <person name="Yan M."/>
            <person name="Wang P."/>
            <person name="Xu J."/>
            <person name="Bruns T."/>
            <person name="Baldrian P."/>
            <person name="Vilgalys R."/>
            <person name="Dunand C."/>
            <person name="Henrissat B."/>
            <person name="Grigoriev I.V."/>
            <person name="Hibbett D."/>
            <person name="Nagy L.G."/>
            <person name="Martin F.M."/>
        </authorList>
    </citation>
    <scope>NUCLEOTIDE SEQUENCE</scope>
    <source>
        <strain evidence="1">BED1</strain>
    </source>
</reference>
<gene>
    <name evidence="1" type="ORF">L210DRAFT_3653073</name>
    <name evidence="2" type="ORF">L210DRAFT_985703</name>
</gene>
<dbReference type="EMBL" id="WHUW01000091">
    <property type="protein sequence ID" value="KAF8425836.1"/>
    <property type="molecule type" value="Genomic_DNA"/>
</dbReference>